<proteinExistence type="predicted"/>
<evidence type="ECO:0000313" key="1">
    <source>
        <dbReference type="EMBL" id="QQD18379.1"/>
    </source>
</evidence>
<sequence length="222" mass="25184">MTKPTLPPLIARFIEKSGADSTISTIRLQQQGQIRMGPDKPWLPFSAEQHISAKAVEFEWRARVKQAPLFWIKVVDAYQGGHGKLAASIWGVIPVAKARGPELDRGEIQRYLAELPWCPSALMSNPSLQFVERNDDTVRVWVGDKDTYVDLIFDEHGDLVSTYSDTRVRDGVGCQPWRGRFTDYQEIGGLRVPRRANVMWQTPDGPFEYWRGEISKLTVVNA</sequence>
<dbReference type="EMBL" id="CP066167">
    <property type="protein sequence ID" value="QQD18379.1"/>
    <property type="molecule type" value="Genomic_DNA"/>
</dbReference>
<accession>A0A7T4R130</accession>
<dbReference type="Pfam" id="PF21900">
    <property type="entry name" value="DUF6920"/>
    <property type="match status" value="1"/>
</dbReference>
<dbReference type="AlphaFoldDB" id="A0A7T4R130"/>
<protein>
    <submittedName>
        <fullName evidence="1">Uncharacterized protein</fullName>
    </submittedName>
</protein>
<name>A0A7T4R130_9GAMM</name>
<reference evidence="1 2" key="1">
    <citation type="submission" date="2020-12" db="EMBL/GenBank/DDBJ databases">
        <authorList>
            <person name="Shan Y."/>
        </authorList>
    </citation>
    <scope>NUCLEOTIDE SEQUENCE [LARGE SCALE GENOMIC DNA]</scope>
    <source>
        <strain evidence="2">csc3.9</strain>
    </source>
</reference>
<organism evidence="1 2">
    <name type="scientific">Spongiibacter nanhainus</name>
    <dbReference type="NCBI Taxonomy" id="2794344"/>
    <lineage>
        <taxon>Bacteria</taxon>
        <taxon>Pseudomonadati</taxon>
        <taxon>Pseudomonadota</taxon>
        <taxon>Gammaproteobacteria</taxon>
        <taxon>Cellvibrionales</taxon>
        <taxon>Spongiibacteraceae</taxon>
        <taxon>Spongiibacter</taxon>
    </lineage>
</organism>
<dbReference type="KEGG" id="snan:I6N98_00430"/>
<gene>
    <name evidence="1" type="ORF">I6N98_00430</name>
</gene>
<dbReference type="Proteomes" id="UP000596063">
    <property type="component" value="Chromosome"/>
</dbReference>
<dbReference type="RefSeq" id="WP_198569876.1">
    <property type="nucleotide sequence ID" value="NZ_CP066167.1"/>
</dbReference>
<dbReference type="InterPro" id="IPR054213">
    <property type="entry name" value="DUF6920"/>
</dbReference>
<keyword evidence="2" id="KW-1185">Reference proteome</keyword>
<evidence type="ECO:0000313" key="2">
    <source>
        <dbReference type="Proteomes" id="UP000596063"/>
    </source>
</evidence>